<name>A0A6J5S4N9_9CAUD</name>
<dbReference type="InterPro" id="IPR025518">
    <property type="entry name" value="DUF4406"/>
</dbReference>
<dbReference type="SUPFAM" id="SSF52309">
    <property type="entry name" value="N-(deoxy)ribosyltransferase-like"/>
    <property type="match status" value="1"/>
</dbReference>
<sequence>MNERPTRVYLAGPMRGIEHSNFPAFDAGAAWLREQGFEVFNPSEQDRVLGFDGDTPMPADTLAEVLTIDLTYVAKRADAVILLDGWETSTGARAEVATAAALHKPCIPLASLQYAVEHDTDLVTDVREAVVTLDHAGYGHDRLRASVPDEDGNADPFEAGEAIGAEFAETVQSAVAFVQGVASGWASVLERNDGAGGFASIRLDLPAFEPGSLGDPAFLPAIEGMSMQDDAGRWQPVAGVQSWTIQTPDPEPVALDDEERKLMEFVTQYERLSVGDLLATDWGMVKIDAVNPEGVPTIWHVMTLTETSEQVRYDKPIGWQEADPDSLEDIVSERYRDDEPELHGGAWEVTASSGAMKAQKPEQLGAVDPLALRYLARVAGMGAEKYERWNYLKTDDDTGQVGYPYSLSIDALNRHFIAFQLGEDIDEESGLPHMAHAGWHALALVSFMLRGGFDDRVKFTEF</sequence>
<dbReference type="Gene3D" id="3.40.50.10400">
    <property type="entry name" value="Hypothetical protein PA1492"/>
    <property type="match status" value="1"/>
</dbReference>
<evidence type="ECO:0000313" key="2">
    <source>
        <dbReference type="EMBL" id="CAB4201972.1"/>
    </source>
</evidence>
<dbReference type="EMBL" id="LR797310">
    <property type="protein sequence ID" value="CAB4201972.1"/>
    <property type="molecule type" value="Genomic_DNA"/>
</dbReference>
<feature type="domain" description="dATP/dGTP diphosphohydrolase N-terminal" evidence="1">
    <location>
        <begin position="354"/>
        <end position="455"/>
    </location>
</feature>
<dbReference type="InterPro" id="IPR044038">
    <property type="entry name" value="dATP/dGTP_diPOhydrolase_N"/>
</dbReference>
<evidence type="ECO:0000259" key="1">
    <source>
        <dbReference type="Pfam" id="PF18909"/>
    </source>
</evidence>
<accession>A0A6J5S4N9</accession>
<reference evidence="2" key="1">
    <citation type="submission" date="2020-05" db="EMBL/GenBank/DDBJ databases">
        <authorList>
            <person name="Chiriac C."/>
            <person name="Salcher M."/>
            <person name="Ghai R."/>
            <person name="Kavagutti S V."/>
        </authorList>
    </citation>
    <scope>NUCLEOTIDE SEQUENCE</scope>
</reference>
<dbReference type="Pfam" id="PF14359">
    <property type="entry name" value="DUF4406"/>
    <property type="match status" value="1"/>
</dbReference>
<dbReference type="Pfam" id="PF18909">
    <property type="entry name" value="dGTP_diPhyd_N"/>
    <property type="match status" value="1"/>
</dbReference>
<proteinExistence type="predicted"/>
<gene>
    <name evidence="2" type="ORF">UFOVP1360_19</name>
</gene>
<protein>
    <recommendedName>
        <fullName evidence="1">dATP/dGTP diphosphohydrolase N-terminal domain-containing protein</fullName>
    </recommendedName>
</protein>
<organism evidence="2">
    <name type="scientific">uncultured Caudovirales phage</name>
    <dbReference type="NCBI Taxonomy" id="2100421"/>
    <lineage>
        <taxon>Viruses</taxon>
        <taxon>Duplodnaviria</taxon>
        <taxon>Heunggongvirae</taxon>
        <taxon>Uroviricota</taxon>
        <taxon>Caudoviricetes</taxon>
        <taxon>Peduoviridae</taxon>
        <taxon>Maltschvirus</taxon>
        <taxon>Maltschvirus maltsch</taxon>
    </lineage>
</organism>